<dbReference type="Gene3D" id="3.90.550.10">
    <property type="entry name" value="Spore Coat Polysaccharide Biosynthesis Protein SpsA, Chain A"/>
    <property type="match status" value="1"/>
</dbReference>
<evidence type="ECO:0000256" key="3">
    <source>
        <dbReference type="ARBA" id="ARBA00022842"/>
    </source>
</evidence>
<dbReference type="PANTHER" id="PTHR43584:SF8">
    <property type="entry name" value="N-ACETYLMURAMATE ALPHA-1-PHOSPHATE URIDYLYLTRANSFERASE"/>
    <property type="match status" value="1"/>
</dbReference>
<reference evidence="5 6" key="1">
    <citation type="submission" date="2018-09" db="EMBL/GenBank/DDBJ databases">
        <title>Genomic Encyclopedia of Archaeal and Bacterial Type Strains, Phase II (KMG-II): from individual species to whole genera.</title>
        <authorList>
            <person name="Goeker M."/>
        </authorList>
    </citation>
    <scope>NUCLEOTIDE SEQUENCE [LARGE SCALE GENOMIC DNA]</scope>
    <source>
        <strain evidence="5 6">DSM 11458</strain>
    </source>
</reference>
<evidence type="ECO:0000259" key="4">
    <source>
        <dbReference type="Pfam" id="PF12804"/>
    </source>
</evidence>
<keyword evidence="3" id="KW-0460">Magnesium</keyword>
<dbReference type="Proteomes" id="UP000284407">
    <property type="component" value="Unassembled WGS sequence"/>
</dbReference>
<evidence type="ECO:0000256" key="1">
    <source>
        <dbReference type="ARBA" id="ARBA00022679"/>
    </source>
</evidence>
<protein>
    <submittedName>
        <fullName evidence="5">MurNAc alpha-1-phosphate uridylyltransferase</fullName>
    </submittedName>
</protein>
<keyword evidence="2 5" id="KW-0548">Nucleotidyltransferase</keyword>
<evidence type="ECO:0000256" key="2">
    <source>
        <dbReference type="ARBA" id="ARBA00022695"/>
    </source>
</evidence>
<comment type="caution">
    <text evidence="5">The sequence shown here is derived from an EMBL/GenBank/DDBJ whole genome shotgun (WGS) entry which is preliminary data.</text>
</comment>
<dbReference type="CDD" id="cd06422">
    <property type="entry name" value="NTP_transferase_like_1"/>
    <property type="match status" value="1"/>
</dbReference>
<dbReference type="InterPro" id="IPR050065">
    <property type="entry name" value="GlmU-like"/>
</dbReference>
<keyword evidence="1 5" id="KW-0808">Transferase</keyword>
<keyword evidence="6" id="KW-1185">Reference proteome</keyword>
<dbReference type="EMBL" id="RAQK01000001">
    <property type="protein sequence ID" value="RKE97045.1"/>
    <property type="molecule type" value="Genomic_DNA"/>
</dbReference>
<dbReference type="InterPro" id="IPR029044">
    <property type="entry name" value="Nucleotide-diphossugar_trans"/>
</dbReference>
<dbReference type="SUPFAM" id="SSF53448">
    <property type="entry name" value="Nucleotide-diphospho-sugar transferases"/>
    <property type="match status" value="1"/>
</dbReference>
<sequence length="221" mass="23570">MLFAAGFGTRMKHLTADRPKPMVPVAGKPLIDHALALAQDIAPPVIVANLHYLPELLAAHLGPLGVQTVVELPHILETGGGLRNALPMLGDGPVITMNTDAIWRGPNPLHLLIDAWDPDKMDALLMGVQPSHALEHSGKGDFTLAPDGRLTRGAGVVFGGVQIIKTALLANIVARVFSLNIVWDVMLEEKRLFGLSYPGMWCDVGHPDGVATAEELLATDV</sequence>
<dbReference type="STRING" id="1443111.Z949_3647"/>
<name>A0A420DS14_9RHOB</name>
<dbReference type="AlphaFoldDB" id="A0A420DS14"/>
<organism evidence="5 6">
    <name type="scientific">Sulfitobacter guttiformis</name>
    <dbReference type="NCBI Taxonomy" id="74349"/>
    <lineage>
        <taxon>Bacteria</taxon>
        <taxon>Pseudomonadati</taxon>
        <taxon>Pseudomonadota</taxon>
        <taxon>Alphaproteobacteria</taxon>
        <taxon>Rhodobacterales</taxon>
        <taxon>Roseobacteraceae</taxon>
        <taxon>Sulfitobacter</taxon>
    </lineage>
</organism>
<dbReference type="Pfam" id="PF12804">
    <property type="entry name" value="NTP_transf_3"/>
    <property type="match status" value="1"/>
</dbReference>
<evidence type="ECO:0000313" key="6">
    <source>
        <dbReference type="Proteomes" id="UP000284407"/>
    </source>
</evidence>
<evidence type="ECO:0000313" key="5">
    <source>
        <dbReference type="EMBL" id="RKE97045.1"/>
    </source>
</evidence>
<gene>
    <name evidence="5" type="ORF">C8N30_1627</name>
</gene>
<dbReference type="InterPro" id="IPR025877">
    <property type="entry name" value="MobA-like_NTP_Trfase"/>
</dbReference>
<accession>A0A420DS14</accession>
<dbReference type="PANTHER" id="PTHR43584">
    <property type="entry name" value="NUCLEOTIDYL TRANSFERASE"/>
    <property type="match status" value="1"/>
</dbReference>
<feature type="domain" description="MobA-like NTP transferase" evidence="4">
    <location>
        <begin position="3"/>
        <end position="125"/>
    </location>
</feature>
<dbReference type="GO" id="GO:0016779">
    <property type="term" value="F:nucleotidyltransferase activity"/>
    <property type="evidence" value="ECO:0007669"/>
    <property type="project" value="UniProtKB-KW"/>
</dbReference>
<proteinExistence type="predicted"/>